<dbReference type="GO" id="GO:0008202">
    <property type="term" value="P:steroid metabolic process"/>
    <property type="evidence" value="ECO:0007669"/>
    <property type="project" value="TreeGrafter"/>
</dbReference>
<dbReference type="AlphaFoldDB" id="A0A9Q1CL19"/>
<evidence type="ECO:0000313" key="3">
    <source>
        <dbReference type="EMBL" id="KAJ8046509.1"/>
    </source>
</evidence>
<dbReference type="Pfam" id="PF00106">
    <property type="entry name" value="adh_short"/>
    <property type="match status" value="1"/>
</dbReference>
<keyword evidence="2" id="KW-0812">Transmembrane</keyword>
<dbReference type="PROSITE" id="PS00061">
    <property type="entry name" value="ADH_SHORT"/>
    <property type="match status" value="1"/>
</dbReference>
<dbReference type="PANTHER" id="PTHR43313:SF50">
    <property type="entry name" value="GH26015P"/>
    <property type="match status" value="1"/>
</dbReference>
<dbReference type="OrthoDB" id="2102561at2759"/>
<proteinExistence type="predicted"/>
<dbReference type="Proteomes" id="UP001152320">
    <property type="component" value="Chromosome 2"/>
</dbReference>
<comment type="caution">
    <text evidence="3">The sequence shown here is derived from an EMBL/GenBank/DDBJ whole genome shotgun (WGS) entry which is preliminary data.</text>
</comment>
<name>A0A9Q1CL19_HOLLE</name>
<dbReference type="PANTHER" id="PTHR43313">
    <property type="entry name" value="SHORT-CHAIN DEHYDROGENASE/REDUCTASE FAMILY 9C"/>
    <property type="match status" value="1"/>
</dbReference>
<dbReference type="InterPro" id="IPR020904">
    <property type="entry name" value="Sc_DH/Rdtase_CS"/>
</dbReference>
<dbReference type="InterPro" id="IPR002347">
    <property type="entry name" value="SDR_fam"/>
</dbReference>
<keyword evidence="2" id="KW-1133">Transmembrane helix</keyword>
<keyword evidence="2" id="KW-0472">Membrane</keyword>
<protein>
    <submittedName>
        <fullName evidence="3">D-beta-hydroxybutyrate dehydrogenase, mitochondrial</fullName>
    </submittedName>
</protein>
<accession>A0A9Q1CL19</accession>
<dbReference type="Gene3D" id="3.40.50.720">
    <property type="entry name" value="NAD(P)-binding Rossmann-like Domain"/>
    <property type="match status" value="1"/>
</dbReference>
<dbReference type="SUPFAM" id="SSF51735">
    <property type="entry name" value="NAD(P)-binding Rossmann-fold domains"/>
    <property type="match status" value="1"/>
</dbReference>
<dbReference type="EMBL" id="JAIZAY010000002">
    <property type="protein sequence ID" value="KAJ8046509.1"/>
    <property type="molecule type" value="Genomic_DNA"/>
</dbReference>
<dbReference type="PRINTS" id="PR00081">
    <property type="entry name" value="GDHRDH"/>
</dbReference>
<organism evidence="3 4">
    <name type="scientific">Holothuria leucospilota</name>
    <name type="common">Black long sea cucumber</name>
    <name type="synonym">Mertensiothuria leucospilota</name>
    <dbReference type="NCBI Taxonomy" id="206669"/>
    <lineage>
        <taxon>Eukaryota</taxon>
        <taxon>Metazoa</taxon>
        <taxon>Echinodermata</taxon>
        <taxon>Eleutherozoa</taxon>
        <taxon>Echinozoa</taxon>
        <taxon>Holothuroidea</taxon>
        <taxon>Aspidochirotacea</taxon>
        <taxon>Aspidochirotida</taxon>
        <taxon>Holothuriidae</taxon>
        <taxon>Holothuria</taxon>
    </lineage>
</organism>
<dbReference type="GO" id="GO:0016491">
    <property type="term" value="F:oxidoreductase activity"/>
    <property type="evidence" value="ECO:0007669"/>
    <property type="project" value="UniProtKB-KW"/>
</dbReference>
<sequence length="191" mass="21626">MYQEVLDVNLLGMIRVTQQFLPHLRQSKGRIVNASSAQGRFASPFSSAYSISKFGVEALGDTLRFELHKFGIKVIILEPGNFAKASAQFLPENMKKTMQRVWEQMSPELQKLYGKKYFNDVANAIAGTPDFSSPDLNMVIDDYIKALTLQSPKSRYMPATPLWKLIPLGLYFSPGWVGDFIFMSSLYLLKK</sequence>
<feature type="transmembrane region" description="Helical" evidence="2">
    <location>
        <begin position="168"/>
        <end position="189"/>
    </location>
</feature>
<dbReference type="InterPro" id="IPR036291">
    <property type="entry name" value="NAD(P)-bd_dom_sf"/>
</dbReference>
<keyword evidence="4" id="KW-1185">Reference proteome</keyword>
<evidence type="ECO:0000313" key="4">
    <source>
        <dbReference type="Proteomes" id="UP001152320"/>
    </source>
</evidence>
<reference evidence="3" key="1">
    <citation type="submission" date="2021-10" db="EMBL/GenBank/DDBJ databases">
        <title>Tropical sea cucumber genome reveals ecological adaptation and Cuvierian tubules defense mechanism.</title>
        <authorList>
            <person name="Chen T."/>
        </authorList>
    </citation>
    <scope>NUCLEOTIDE SEQUENCE</scope>
    <source>
        <strain evidence="3">Nanhai2018</strain>
        <tissue evidence="3">Muscle</tissue>
    </source>
</reference>
<gene>
    <name evidence="3" type="ORF">HOLleu_05198</name>
</gene>
<evidence type="ECO:0000256" key="2">
    <source>
        <dbReference type="SAM" id="Phobius"/>
    </source>
</evidence>
<keyword evidence="1" id="KW-0560">Oxidoreductase</keyword>
<evidence type="ECO:0000256" key="1">
    <source>
        <dbReference type="ARBA" id="ARBA00023002"/>
    </source>
</evidence>